<dbReference type="GO" id="GO:0006265">
    <property type="term" value="P:DNA topological change"/>
    <property type="evidence" value="ECO:0007669"/>
    <property type="project" value="InterPro"/>
</dbReference>
<dbReference type="GO" id="GO:0006310">
    <property type="term" value="P:DNA recombination"/>
    <property type="evidence" value="ECO:0007669"/>
    <property type="project" value="TreeGrafter"/>
</dbReference>
<dbReference type="Gene3D" id="3.30.65.10">
    <property type="entry name" value="Bacterial Topoisomerase I, domain 1"/>
    <property type="match status" value="1"/>
</dbReference>
<feature type="domain" description="CCHC-type" evidence="22">
    <location>
        <begin position="1480"/>
        <end position="1497"/>
    </location>
</feature>
<feature type="transmembrane region" description="Helical" evidence="20">
    <location>
        <begin position="512"/>
        <end position="541"/>
    </location>
</feature>
<dbReference type="InterPro" id="IPR010666">
    <property type="entry name" value="Znf_GRF"/>
</dbReference>
<dbReference type="Pfam" id="PF01396">
    <property type="entry name" value="Zn_ribbon_Top1"/>
    <property type="match status" value="1"/>
</dbReference>
<keyword evidence="13" id="KW-0799">Topoisomerase</keyword>
<dbReference type="PROSITE" id="PS51999">
    <property type="entry name" value="ZF_GRF"/>
    <property type="match status" value="1"/>
</dbReference>
<dbReference type="GO" id="GO:0003677">
    <property type="term" value="F:DNA binding"/>
    <property type="evidence" value="ECO:0007669"/>
    <property type="project" value="UniProtKB-KW"/>
</dbReference>
<evidence type="ECO:0000256" key="3">
    <source>
        <dbReference type="ARBA" id="ARBA00005227"/>
    </source>
</evidence>
<feature type="signal peptide" evidence="21">
    <location>
        <begin position="1"/>
        <end position="19"/>
    </location>
</feature>
<evidence type="ECO:0000259" key="25">
    <source>
        <dbReference type="PROSITE" id="PS52039"/>
    </source>
</evidence>
<evidence type="ECO:0000256" key="11">
    <source>
        <dbReference type="ARBA" id="ARBA00022833"/>
    </source>
</evidence>
<proteinExistence type="inferred from homology"/>
<dbReference type="Pfam" id="PF01131">
    <property type="entry name" value="Topoisom_bac"/>
    <property type="match status" value="1"/>
</dbReference>
<evidence type="ECO:0000256" key="5">
    <source>
        <dbReference type="ARBA" id="ARBA00012891"/>
    </source>
</evidence>
<dbReference type="SMART" id="SM00437">
    <property type="entry name" value="TOP1Ac"/>
    <property type="match status" value="1"/>
</dbReference>
<evidence type="ECO:0000256" key="20">
    <source>
        <dbReference type="SAM" id="Phobius"/>
    </source>
</evidence>
<dbReference type="InterPro" id="IPR013497">
    <property type="entry name" value="Topo_IA_cen"/>
</dbReference>
<dbReference type="EMBL" id="CVRI01000054">
    <property type="protein sequence ID" value="CRK99855.1"/>
    <property type="molecule type" value="Genomic_DNA"/>
</dbReference>
<dbReference type="GO" id="GO:0031422">
    <property type="term" value="C:RecQ family helicase-topoisomerase III complex"/>
    <property type="evidence" value="ECO:0007669"/>
    <property type="project" value="TreeGrafter"/>
</dbReference>
<dbReference type="FunFam" id="1.10.460.10:FF:000003">
    <property type="entry name" value="DNA topoisomerase"/>
    <property type="match status" value="1"/>
</dbReference>
<keyword evidence="15 20" id="KW-0472">Membrane</keyword>
<dbReference type="EC" id="5.6.2.1" evidence="5"/>
<feature type="transmembrane region" description="Helical" evidence="20">
    <location>
        <begin position="394"/>
        <end position="417"/>
    </location>
</feature>
<feature type="compositionally biased region" description="Polar residues" evidence="19">
    <location>
        <begin position="1365"/>
        <end position="1376"/>
    </location>
</feature>
<dbReference type="SUPFAM" id="SSF56712">
    <property type="entry name" value="Prokaryotic type I DNA topoisomerase"/>
    <property type="match status" value="1"/>
</dbReference>
<keyword evidence="16" id="KW-0413">Isomerase</keyword>
<feature type="transmembrane region" description="Helical" evidence="20">
    <location>
        <begin position="553"/>
        <end position="573"/>
    </location>
</feature>
<dbReference type="SUPFAM" id="SSF57756">
    <property type="entry name" value="Retrovirus zinc finger-like domains"/>
    <property type="match status" value="1"/>
</dbReference>
<dbReference type="PANTHER" id="PTHR11390">
    <property type="entry name" value="PROKARYOTIC DNA TOPOISOMERASE"/>
    <property type="match status" value="1"/>
</dbReference>
<feature type="compositionally biased region" description="Low complexity" evidence="19">
    <location>
        <begin position="1397"/>
        <end position="1410"/>
    </location>
</feature>
<dbReference type="SMART" id="SM00436">
    <property type="entry name" value="TOP1Bc"/>
    <property type="match status" value="1"/>
</dbReference>
<protein>
    <recommendedName>
        <fullName evidence="5">DNA topoisomerase</fullName>
        <ecNumber evidence="5">5.6.2.1</ecNumber>
    </recommendedName>
</protein>
<feature type="domain" description="Topo IA-type catalytic" evidence="25">
    <location>
        <begin position="767"/>
        <end position="1185"/>
    </location>
</feature>
<evidence type="ECO:0000256" key="16">
    <source>
        <dbReference type="ARBA" id="ARBA00023235"/>
    </source>
</evidence>
<dbReference type="InterPro" id="IPR036875">
    <property type="entry name" value="Znf_CCHC_sf"/>
</dbReference>
<keyword evidence="12 20" id="KW-1133">Transmembrane helix</keyword>
<organism evidence="26 27">
    <name type="scientific">Clunio marinus</name>
    <dbReference type="NCBI Taxonomy" id="568069"/>
    <lineage>
        <taxon>Eukaryota</taxon>
        <taxon>Metazoa</taxon>
        <taxon>Ecdysozoa</taxon>
        <taxon>Arthropoda</taxon>
        <taxon>Hexapoda</taxon>
        <taxon>Insecta</taxon>
        <taxon>Pterygota</taxon>
        <taxon>Neoptera</taxon>
        <taxon>Endopterygota</taxon>
        <taxon>Diptera</taxon>
        <taxon>Nematocera</taxon>
        <taxon>Chironomoidea</taxon>
        <taxon>Chironomidae</taxon>
        <taxon>Clunio</taxon>
    </lineage>
</organism>
<dbReference type="InterPro" id="IPR023405">
    <property type="entry name" value="Topo_IA_core_domain"/>
</dbReference>
<evidence type="ECO:0000256" key="1">
    <source>
        <dbReference type="ARBA" id="ARBA00000213"/>
    </source>
</evidence>
<evidence type="ECO:0000256" key="7">
    <source>
        <dbReference type="ARBA" id="ARBA00022723"/>
    </source>
</evidence>
<dbReference type="GO" id="GO:0005634">
    <property type="term" value="C:nucleus"/>
    <property type="evidence" value="ECO:0007669"/>
    <property type="project" value="TreeGrafter"/>
</dbReference>
<dbReference type="PROSITE" id="PS50158">
    <property type="entry name" value="ZF_CCHC"/>
    <property type="match status" value="1"/>
</dbReference>
<comment type="catalytic activity">
    <reaction evidence="1">
        <text>ATP-independent breakage of single-stranded DNA, followed by passage and rejoining.</text>
        <dbReference type="EC" id="5.6.2.1"/>
    </reaction>
</comment>
<keyword evidence="14" id="KW-0238">DNA-binding</keyword>
<feature type="transmembrane region" description="Helical" evidence="20">
    <location>
        <begin position="324"/>
        <end position="351"/>
    </location>
</feature>
<feature type="transmembrane region" description="Helical" evidence="20">
    <location>
        <begin position="476"/>
        <end position="506"/>
    </location>
</feature>
<dbReference type="InterPro" id="IPR023406">
    <property type="entry name" value="Topo_IA_AS"/>
</dbReference>
<dbReference type="FunFam" id="3.40.50.140:FF:000003">
    <property type="entry name" value="DNA topoisomerase"/>
    <property type="match status" value="1"/>
</dbReference>
<comment type="subcellular location">
    <subcellularLocation>
        <location evidence="2">Membrane</location>
        <topology evidence="2">Multi-pass membrane protein</topology>
    </subcellularLocation>
</comment>
<dbReference type="GO" id="GO:0016020">
    <property type="term" value="C:membrane"/>
    <property type="evidence" value="ECO:0007669"/>
    <property type="project" value="UniProtKB-SubCell"/>
</dbReference>
<dbReference type="Gene3D" id="3.40.50.140">
    <property type="match status" value="1"/>
</dbReference>
<dbReference type="InterPro" id="IPR013825">
    <property type="entry name" value="Topo_IA_cen_sub2"/>
</dbReference>
<keyword evidence="8 21" id="KW-0732">Signal</keyword>
<dbReference type="Pfam" id="PF01751">
    <property type="entry name" value="Toprim"/>
    <property type="match status" value="1"/>
</dbReference>
<accession>A0A1J1IHW9</accession>
<dbReference type="Gene3D" id="2.70.20.10">
    <property type="entry name" value="Topoisomerase I, domain 3"/>
    <property type="match status" value="1"/>
</dbReference>
<dbReference type="Pfam" id="PF02990">
    <property type="entry name" value="EMP70"/>
    <property type="match status" value="1"/>
</dbReference>
<feature type="transmembrane region" description="Helical" evidence="20">
    <location>
        <begin position="357"/>
        <end position="382"/>
    </location>
</feature>
<dbReference type="InterPro" id="IPR001878">
    <property type="entry name" value="Znf_CCHC"/>
</dbReference>
<dbReference type="GO" id="GO:0008270">
    <property type="term" value="F:zinc ion binding"/>
    <property type="evidence" value="ECO:0007669"/>
    <property type="project" value="UniProtKB-KW"/>
</dbReference>
<name>A0A1J1IHW9_9DIPT</name>
<dbReference type="InterPro" id="IPR013498">
    <property type="entry name" value="Topo_IA_Znf"/>
</dbReference>
<keyword evidence="10 18" id="KW-0863">Zinc-finger</keyword>
<dbReference type="Proteomes" id="UP000183832">
    <property type="component" value="Unassembled WGS sequence"/>
</dbReference>
<dbReference type="PROSITE" id="PS52039">
    <property type="entry name" value="TOPO_IA_2"/>
    <property type="match status" value="1"/>
</dbReference>
<dbReference type="InterPro" id="IPR013824">
    <property type="entry name" value="Topo_IA_cen_sub1"/>
</dbReference>
<evidence type="ECO:0000313" key="27">
    <source>
        <dbReference type="Proteomes" id="UP000183832"/>
    </source>
</evidence>
<dbReference type="InterPro" id="IPR000380">
    <property type="entry name" value="Topo_IA"/>
</dbReference>
<evidence type="ECO:0000256" key="15">
    <source>
        <dbReference type="ARBA" id="ARBA00023136"/>
    </source>
</evidence>
<comment type="function">
    <text evidence="17">Releases the supercoiling and torsional tension of DNA introduced during the DNA replication and transcription by transiently cleaving and rejoining one strand of the DNA duplex. Introduces a single-strand break via transesterification at a target site in duplex DNA. The scissile phosphodiester is attacked by the catalytic tyrosine of the enzyme, resulting in the formation of a DNA-(5'-phosphotyrosyl)-enzyme intermediate and the expulsion of a 3'-OH DNA strand. The free DNA strand than undergoes passage around the unbroken strand thus removing DNA supercoils. Finally, in the religation step, the DNA 3'-OH attacks the covalent intermediate to expel the active-site tyrosine and restore the DNA phosphodiester backbone. Weakly relaxes negative supercoils and displays a distinct preference for binding single-stranded DNA.</text>
</comment>
<evidence type="ECO:0000256" key="13">
    <source>
        <dbReference type="ARBA" id="ARBA00023029"/>
    </source>
</evidence>
<evidence type="ECO:0000256" key="17">
    <source>
        <dbReference type="ARBA" id="ARBA00056363"/>
    </source>
</evidence>
<comment type="similarity">
    <text evidence="4">Belongs to the type IA topoisomerase family.</text>
</comment>
<dbReference type="SMART" id="SM00493">
    <property type="entry name" value="TOPRIM"/>
    <property type="match status" value="1"/>
</dbReference>
<evidence type="ECO:0000256" key="4">
    <source>
        <dbReference type="ARBA" id="ARBA00009446"/>
    </source>
</evidence>
<dbReference type="InterPro" id="IPR013826">
    <property type="entry name" value="Topo_IA_cen_sub3"/>
</dbReference>
<evidence type="ECO:0000259" key="22">
    <source>
        <dbReference type="PROSITE" id="PS50158"/>
    </source>
</evidence>
<evidence type="ECO:0000256" key="10">
    <source>
        <dbReference type="ARBA" id="ARBA00022771"/>
    </source>
</evidence>
<feature type="region of interest" description="Disordered" evidence="19">
    <location>
        <begin position="1347"/>
        <end position="1410"/>
    </location>
</feature>
<evidence type="ECO:0000256" key="14">
    <source>
        <dbReference type="ARBA" id="ARBA00023125"/>
    </source>
</evidence>
<keyword evidence="9" id="KW-0677">Repeat</keyword>
<dbReference type="InterPro" id="IPR034144">
    <property type="entry name" value="TOPRIM_TopoIII"/>
</dbReference>
<dbReference type="PROSITE" id="PS50880">
    <property type="entry name" value="TOPRIM"/>
    <property type="match status" value="1"/>
</dbReference>
<keyword evidence="7" id="KW-0479">Metal-binding</keyword>
<evidence type="ECO:0000313" key="26">
    <source>
        <dbReference type="EMBL" id="CRK99855.1"/>
    </source>
</evidence>
<feature type="transmembrane region" description="Helical" evidence="20">
    <location>
        <begin position="429"/>
        <end position="451"/>
    </location>
</feature>
<evidence type="ECO:0000256" key="6">
    <source>
        <dbReference type="ARBA" id="ARBA00022692"/>
    </source>
</evidence>
<evidence type="ECO:0000256" key="21">
    <source>
        <dbReference type="SAM" id="SignalP"/>
    </source>
</evidence>
<feature type="domain" description="GRF-type" evidence="24">
    <location>
        <begin position="1422"/>
        <end position="1460"/>
    </location>
</feature>
<evidence type="ECO:0000256" key="9">
    <source>
        <dbReference type="ARBA" id="ARBA00022737"/>
    </source>
</evidence>
<reference evidence="26 27" key="1">
    <citation type="submission" date="2015-04" db="EMBL/GenBank/DDBJ databases">
        <authorList>
            <person name="Syromyatnikov M.Y."/>
            <person name="Popov V.N."/>
        </authorList>
    </citation>
    <scope>NUCLEOTIDE SEQUENCE [LARGE SCALE GENOMIC DNA]</scope>
</reference>
<dbReference type="Pfam" id="PF06839">
    <property type="entry name" value="Zn_ribbon_GRF"/>
    <property type="match status" value="1"/>
</dbReference>
<dbReference type="CDD" id="cd00186">
    <property type="entry name" value="TOP1Ac"/>
    <property type="match status" value="1"/>
</dbReference>
<keyword evidence="11" id="KW-0862">Zinc</keyword>
<dbReference type="GO" id="GO:0003917">
    <property type="term" value="F:DNA topoisomerase type I (single strand cut, ATP-independent) activity"/>
    <property type="evidence" value="ECO:0007669"/>
    <property type="project" value="UniProtKB-EC"/>
</dbReference>
<evidence type="ECO:0000256" key="18">
    <source>
        <dbReference type="PROSITE-ProRule" id="PRU00047"/>
    </source>
</evidence>
<dbReference type="OrthoDB" id="1666796at2759"/>
<dbReference type="InterPro" id="IPR006171">
    <property type="entry name" value="TOPRIM_dom"/>
</dbReference>
<dbReference type="InterPro" id="IPR003601">
    <property type="entry name" value="Topo_IA_2"/>
</dbReference>
<keyword evidence="6 20" id="KW-0812">Transmembrane</keyword>
<dbReference type="PANTHER" id="PTHR11390:SF21">
    <property type="entry name" value="DNA TOPOISOMERASE 3-ALPHA"/>
    <property type="match status" value="1"/>
</dbReference>
<feature type="chain" id="PRO_5013040406" description="DNA topoisomerase" evidence="21">
    <location>
        <begin position="20"/>
        <end position="1501"/>
    </location>
</feature>
<sequence>MKSFKFLILIVLSISTSHAFYVPGIAPREFSRGSKIEVKAVKMTSTRTQLPYEYYSLQFCLPKNGTLHFKSENLGEVLRGDRIVNTPYEVKMDEDVNCKLLCNTVSTPLNWDIQQSKKVAERIEHEYFVHLLVDNLPVATRIINPDTMELQYEHGYRLGMVSKGDPYINNHLKFVLSYHAHSKDQYRVVGFEVETLSVDLAEIKFEGEECNFPDNPKPQRVNRDGHTSLFFTYSVVWKESQVKWASRWDYLLGMNDVQIHWFSIINSLIVVFFLSGILTMIMVRTLRRDIAKYNTDDSFEDTLEETGWKLVHGDVFRSPRHPRLFAAIIGTGIQIFFMAFITIFVAMLGMLSPSSRGALMTASIMLFVFMGLIAGYFSARLYKTMKGKDWKRTALLTATLFPGIVFTTCFFLNFFIWRRGSSGAVPFGTMVGLLLLWFGISLPLVYLGYYFGYRKQGYQHPVRTNMIPRQIPKQQWYMNIIMCTLMAGILPFGAVFIELFFVFSAIWQNQFYYLFGFLFLVFCILVVSCGQLSIVMTYFQLCGEDYRWHWRSFIVSGGSAIYILFYSIFYFFIKLEISEFIPTMLYFGYTGIKFSSCARNVEIMKYLCVAEKNDAAKTISGFLSRGNSQRREGYSPYNKIYEFEMDFRGSKAKIVFTSVSGHLLTYEFSSAYKNWQSCNPEQLFEAPVIKSCPENYQKIKQTLEREIRTCNGLIIWTDCDREGENIGFEIIDVCRFVKPSITVQRAKFSDMTSTSIFRAMNNLVQPDERINHAVNVRSELDLRIGAAFTRFQTLRLQKVFPANIDSLVSYGSCQIPTLGFVAQRYKEIENFIPKPFWKIKMSHKINQLNVEFNWSRNRLFDKSCCEAFLMLCQADGQATVTNVQQKPKSKWRPQPMDTIELEKTGSRKLKLSAKTIMTIAEKLYTQGYISYPRTETNMFPKEMNLRSLVELQVPHPEWGEFANRVLEWGPNPRNGNKSDQAHPPIHPTKFVSTLHGDEKRIYELIVRHFLACVSRDAVGSETIVNAIIGNEEFNATGLIILERNYLDVYPYDRWTGKEIHHYELGQIFTPTELCLHEGKTNPPAMLTEADLIALMEKHGIGTDATHAEHISTIKERGYIGELDQGHLVPGTLGMGLVEGYELMELQLAQPKLRAALEEDLKAICNGLKNPRDVLAEQIRKYKECYEIITRNAQSLDQALGQRFGQQPQQANVDAIPAFPVIKEIFKCPKCQNHSMIIRQKKDSSEYFLSCQGYPNCRNAVWFDSRIKEISCIDEICTNCRGEKKKIKLKFNQISMLGMMNEVQAYSRIEAPFYVTCLACDDHLRSVLNIPTENVKVLGGIVGASSSAVHQNQRNPQIPPSRDFGTFSNPGNSSNQRRGWFHDNNDDDDRPTGGGAIMNGNNNNRNANQQPKVNLSKLPNLNCNCNKLASKFVAKQGANAGRPFYTCGSRLCRFFQWADVPLQRNNQQNVTINDNGNGGRRKCSVCRQEGHNRKNCPNIPHL</sequence>
<dbReference type="Gene3D" id="1.10.460.10">
    <property type="entry name" value="Topoisomerase I, domain 2"/>
    <property type="match status" value="1"/>
</dbReference>
<evidence type="ECO:0000256" key="2">
    <source>
        <dbReference type="ARBA" id="ARBA00004141"/>
    </source>
</evidence>
<feature type="domain" description="Toprim" evidence="23">
    <location>
        <begin position="605"/>
        <end position="749"/>
    </location>
</feature>
<dbReference type="InterPro" id="IPR003602">
    <property type="entry name" value="Topo_IA_DNA-bd_dom"/>
</dbReference>
<dbReference type="InterPro" id="IPR004240">
    <property type="entry name" value="EMP70"/>
</dbReference>
<feature type="transmembrane region" description="Helical" evidence="20">
    <location>
        <begin position="261"/>
        <end position="283"/>
    </location>
</feature>
<dbReference type="STRING" id="568069.A0A1J1IHW9"/>
<dbReference type="FunFam" id="1.10.290.10:FF:000001">
    <property type="entry name" value="DNA topoisomerase"/>
    <property type="match status" value="1"/>
</dbReference>
<evidence type="ECO:0000259" key="23">
    <source>
        <dbReference type="PROSITE" id="PS50880"/>
    </source>
</evidence>
<evidence type="ECO:0000256" key="8">
    <source>
        <dbReference type="ARBA" id="ARBA00022729"/>
    </source>
</evidence>
<dbReference type="PRINTS" id="PR00417">
    <property type="entry name" value="PRTPISMRASEI"/>
</dbReference>
<comment type="similarity">
    <text evidence="3">Belongs to the nonaspanin (TM9SF) (TC 9.A.2) family.</text>
</comment>
<evidence type="ECO:0000259" key="24">
    <source>
        <dbReference type="PROSITE" id="PS51999"/>
    </source>
</evidence>
<keyword evidence="27" id="KW-1185">Reference proteome</keyword>
<gene>
    <name evidence="26" type="ORF">CLUMA_CG013158</name>
</gene>
<dbReference type="CDD" id="cd03362">
    <property type="entry name" value="TOPRIM_TopoIA_TopoIII"/>
    <property type="match status" value="1"/>
</dbReference>
<dbReference type="PROSITE" id="PS00396">
    <property type="entry name" value="TOPO_IA_1"/>
    <property type="match status" value="1"/>
</dbReference>
<evidence type="ECO:0000256" key="12">
    <source>
        <dbReference type="ARBA" id="ARBA00022989"/>
    </source>
</evidence>
<dbReference type="Gene3D" id="1.10.290.10">
    <property type="entry name" value="Topoisomerase I, domain 4"/>
    <property type="match status" value="1"/>
</dbReference>
<evidence type="ECO:0000256" key="19">
    <source>
        <dbReference type="SAM" id="MobiDB-lite"/>
    </source>
</evidence>
<dbReference type="GO" id="GO:0006281">
    <property type="term" value="P:DNA repair"/>
    <property type="evidence" value="ECO:0007669"/>
    <property type="project" value="TreeGrafter"/>
</dbReference>